<feature type="compositionally biased region" description="Basic and acidic residues" evidence="1">
    <location>
        <begin position="290"/>
        <end position="299"/>
    </location>
</feature>
<feature type="compositionally biased region" description="Polar residues" evidence="1">
    <location>
        <begin position="1140"/>
        <end position="1151"/>
    </location>
</feature>
<dbReference type="EMBL" id="CAJOAZ010004887">
    <property type="protein sequence ID" value="CAF4079193.1"/>
    <property type="molecule type" value="Genomic_DNA"/>
</dbReference>
<feature type="compositionally biased region" description="Basic and acidic residues" evidence="1">
    <location>
        <begin position="1616"/>
        <end position="1667"/>
    </location>
</feature>
<organism evidence="2 3">
    <name type="scientific">Adineta steineri</name>
    <dbReference type="NCBI Taxonomy" id="433720"/>
    <lineage>
        <taxon>Eukaryota</taxon>
        <taxon>Metazoa</taxon>
        <taxon>Spiralia</taxon>
        <taxon>Gnathifera</taxon>
        <taxon>Rotifera</taxon>
        <taxon>Eurotatoria</taxon>
        <taxon>Bdelloidea</taxon>
        <taxon>Adinetida</taxon>
        <taxon>Adinetidae</taxon>
        <taxon>Adineta</taxon>
    </lineage>
</organism>
<feature type="compositionally biased region" description="Basic and acidic residues" evidence="1">
    <location>
        <begin position="244"/>
        <end position="259"/>
    </location>
</feature>
<feature type="compositionally biased region" description="Basic and acidic residues" evidence="1">
    <location>
        <begin position="1775"/>
        <end position="1803"/>
    </location>
</feature>
<feature type="compositionally biased region" description="Polar residues" evidence="1">
    <location>
        <begin position="2448"/>
        <end position="2457"/>
    </location>
</feature>
<comment type="caution">
    <text evidence="2">The sequence shown here is derived from an EMBL/GenBank/DDBJ whole genome shotgun (WGS) entry which is preliminary data.</text>
</comment>
<feature type="compositionally biased region" description="Polar residues" evidence="1">
    <location>
        <begin position="1977"/>
        <end position="1992"/>
    </location>
</feature>
<feature type="compositionally biased region" description="Polar residues" evidence="1">
    <location>
        <begin position="2614"/>
        <end position="2624"/>
    </location>
</feature>
<feature type="compositionally biased region" description="Basic and acidic residues" evidence="1">
    <location>
        <begin position="1993"/>
        <end position="2002"/>
    </location>
</feature>
<feature type="compositionally biased region" description="Basic and acidic residues" evidence="1">
    <location>
        <begin position="1917"/>
        <end position="1938"/>
    </location>
</feature>
<feature type="compositionally biased region" description="Polar residues" evidence="1">
    <location>
        <begin position="2050"/>
        <end position="2060"/>
    </location>
</feature>
<feature type="compositionally biased region" description="Polar residues" evidence="1">
    <location>
        <begin position="952"/>
        <end position="962"/>
    </location>
</feature>
<feature type="compositionally biased region" description="Polar residues" evidence="1">
    <location>
        <begin position="1228"/>
        <end position="1237"/>
    </location>
</feature>
<feature type="compositionally biased region" description="Basic and acidic residues" evidence="1">
    <location>
        <begin position="621"/>
        <end position="641"/>
    </location>
</feature>
<evidence type="ECO:0000313" key="3">
    <source>
        <dbReference type="Proteomes" id="UP000663844"/>
    </source>
</evidence>
<feature type="compositionally biased region" description="Polar residues" evidence="1">
    <location>
        <begin position="2535"/>
        <end position="2549"/>
    </location>
</feature>
<feature type="compositionally biased region" description="Polar residues" evidence="1">
    <location>
        <begin position="2637"/>
        <end position="2651"/>
    </location>
</feature>
<feature type="compositionally biased region" description="Basic and acidic residues" evidence="1">
    <location>
        <begin position="2504"/>
        <end position="2525"/>
    </location>
</feature>
<feature type="compositionally biased region" description="Basic and acidic residues" evidence="1">
    <location>
        <begin position="2550"/>
        <end position="2560"/>
    </location>
</feature>
<feature type="compositionally biased region" description="Polar residues" evidence="1">
    <location>
        <begin position="1764"/>
        <end position="1774"/>
    </location>
</feature>
<feature type="compositionally biased region" description="Basic and acidic residues" evidence="1">
    <location>
        <begin position="1063"/>
        <end position="1081"/>
    </location>
</feature>
<feature type="compositionally biased region" description="Basic and acidic residues" evidence="1">
    <location>
        <begin position="1094"/>
        <end position="1107"/>
    </location>
</feature>
<feature type="compositionally biased region" description="Basic and acidic residues" evidence="1">
    <location>
        <begin position="597"/>
        <end position="608"/>
    </location>
</feature>
<feature type="compositionally biased region" description="Basic and acidic residues" evidence="1">
    <location>
        <begin position="1023"/>
        <end position="1032"/>
    </location>
</feature>
<feature type="compositionally biased region" description="Polar residues" evidence="1">
    <location>
        <begin position="2402"/>
        <end position="2412"/>
    </location>
</feature>
<feature type="compositionally biased region" description="Polar residues" evidence="1">
    <location>
        <begin position="142"/>
        <end position="152"/>
    </location>
</feature>
<feature type="compositionally biased region" description="Polar residues" evidence="1">
    <location>
        <begin position="275"/>
        <end position="287"/>
    </location>
</feature>
<feature type="compositionally biased region" description="Basic and acidic residues" evidence="1">
    <location>
        <begin position="2692"/>
        <end position="2711"/>
    </location>
</feature>
<feature type="region of interest" description="Disordered" evidence="1">
    <location>
        <begin position="1970"/>
        <end position="2788"/>
    </location>
</feature>
<name>A0A819TK38_9BILA</name>
<gene>
    <name evidence="2" type="ORF">OXD698_LOCUS34195</name>
</gene>
<feature type="compositionally biased region" description="Polar residues" evidence="1">
    <location>
        <begin position="1"/>
        <end position="12"/>
    </location>
</feature>
<feature type="compositionally biased region" description="Polar residues" evidence="1">
    <location>
        <begin position="983"/>
        <end position="993"/>
    </location>
</feature>
<feature type="compositionally biased region" description="Basic and acidic residues" evidence="1">
    <location>
        <begin position="2315"/>
        <end position="2330"/>
    </location>
</feature>
<feature type="compositionally biased region" description="Polar residues" evidence="1">
    <location>
        <begin position="2103"/>
        <end position="2117"/>
    </location>
</feature>
<reference evidence="2" key="1">
    <citation type="submission" date="2021-02" db="EMBL/GenBank/DDBJ databases">
        <authorList>
            <person name="Nowell W R."/>
        </authorList>
    </citation>
    <scope>NUCLEOTIDE SEQUENCE</scope>
</reference>
<feature type="compositionally biased region" description="Basic and acidic residues" evidence="1">
    <location>
        <begin position="1869"/>
        <end position="1889"/>
    </location>
</feature>
<feature type="compositionally biased region" description="Polar residues" evidence="1">
    <location>
        <begin position="906"/>
        <end position="922"/>
    </location>
</feature>
<feature type="compositionally biased region" description="Polar residues" evidence="1">
    <location>
        <begin position="1813"/>
        <end position="1828"/>
    </location>
</feature>
<feature type="compositionally biased region" description="Basic and acidic residues" evidence="1">
    <location>
        <begin position="2723"/>
        <end position="2733"/>
    </location>
</feature>
<accession>A0A819TK38</accession>
<sequence>DELSETTKQQLITDDIESKETVQQRDEDEQYHIERTWSTDKIFEPPVNASDEVIIQSSYDDKHEGKDQHSNQFYIQAPQQVETDQYQLQQRLITDESIMKPSDKTEDEHKLERQDSAEEINLQSQYENEHEEQYQPERKVSTDQAILKTSQKIESDQSEPSSPSQEQLPVGLTHQIQEEKSDAEEESKSPRKLSTEQIVPEPSQLSGHRVMIESSPIIEHKDYDYEQYSGDKQTVIKSDEDVEEEHKLEQSFTSEKSDVRSQQLSEHEDDDQPQRKLSSTRISNASIPVSEHEEDKEQYQSEPSSPLHEQLTTGLTHQVREEKSDAEEESKSPRKLSTDHEEQHYPLERKLSVDEIITESSPVIEHRISFRTASIDEKHQIERTPSSEKISIASLPASEREEQELEEHEDHTTQRQSNIDREDEEVLDYNQQKIITETQPHVEIQERKLSTDQVAIKTSPAIEHQAFQDEHFSTYKETVIPSDEEIHEEHQLEKSFTSEKSEVQSPRIRENEDSRQAFERIISSEEAFVEQKPDEDRKFSSGKISIASLPLSEHEHEEHKLERSYGSDKIDLESPKFNEREFKQDQFEDLTNYRTALVDEKHDSERRLSSGKTRTASLPLTEHEEHETQQHPHEDEHEQRPSSRAISTTSHEEIEPEDTHKLTPKSSIGQLSTQSAQISEHELEEETRSTPERKLSTGRLSTESSPTIEHKDYQHGHLPTHEETLVKSHEKIENETPEKEEEHVLEQSFVSDKSNVESTHMSEHEDEVHHIISSKPASLVQTPEQERRLSSSQRSTASLPISEHEAERQQHHDEDEFQREPSSLAMSVISHEEIEPEHVEKTTAQYSEHEDEEAHYSPERKLSTDRVSAKSSPTIEHKDYEHEQLPAHKDSSAKSDEETEEEEHPLQQSFVSDKSNVRSSQVSEHEDEEHQIISSKTPSIVQTPEQERKFSSGKTSIASLPLSQHEDHEVDHEQHHEEHEFQRQPSSSAVSITSHEEIEPKHVEELTPKPSIGKLNTESPQYSEHEDGEHHIISSKPASIVQTPEQEQRLSSSQRSIASLPISEHEDHEDEHQQHHDEDQFQRQSSSTAMSVASHEEIEREHVEKLTPKSSIDQLSTHSAQLSEHEVEEETRSTPEQKLRTGQISTESSPTVEHKDYQHEQLPAHKDSSAKSDEEVEDEEHELQRSFVSEKSNVESPHISEHEDEEHHIISSKPASLVQTPEEERKLSSSQRSTASLPLSEHEQHHDQQLTEEFPLAQHRPHEEEHEQHKLERQASVDETIADASQKTQYGKDQDERQSGIEPISTISHKETAADYAHKLTPKSSAEKLTTETEHSTEDEHSDAEELDQHRLQSAFETKSKVQAHEEEHYSPERKLSTGQMSTGSSPTVEHKDYEHEQLPAHKASSAKPDEEIEDDEHPLQQSFVSEKSNVESTHMSEHEDEEHHIISSKPASIVQTPEQERRLSSSQRSIASLPLSEHEKHEHEHHGEDEYQRQPSSTAMSIVSQEEIEPEHVEKLSTGSPQLSEHEDEEPHFEHVISSKAASVEQHTPERRLSSGKVSVASHPVSDHDEAEAELTDQHQGEITSTFELDEEPHYTTERQLSSSEVIAPGSPTMEHAKYPSEQLSTHKEAEKEHKLEESFTSEKMDVESLESNGHEDDQHFLRRGEGIVLTPEQYEEDDYERRLSSRTTSITSYHEAEPVDEHKLTPKPTVEQFSTQSSQLSEHDVEEEIDAHSDKPIVEKQSKIELDKEETRSTPERKLSTGRVSAESSPTVEHTDFQHEQLPTHEETLVKSHEELEKEIPKEEEEEHELQQSFVSEKSNIESPQVSEHEDEEHQIISSKPASIVQTPEQERRFSSDKISTGSFPLSEHEDHEAEHQQHHDEGEFQREPSSLAMSVISQEEIEPEHMETTTAQYSEHEDEKPDYSTEQKLSTDRVSTKSSPTIEHKDYEHGQLPAHKDILARSDEEIEDNEHELQQSFVSEKSNVGSSQVSEHDDGEHKIISSKPASIVQTPEQERRFSTGKISTASLPLSEHEAELQQHDEEHEFQRQASSSAVSITSHEEREPEHVEKLTPKSSIGKLSPESPQYSEHENEEARYSPGRNLSTGRVSTESSPTVEHKDYQHEQLPAHKDSSAKSDEEAEDDEHPLQQSFVSDKSNVESSHMSEHEDEEHHIISSKPASIIQTPEQERRLSSSQRSIASLPLSEHEHGEHNLEQSYGSEKIDLESPEFNEHEVKHDFEPRLSSGQVSTASLPLTKHKEHETQQHPEEDDHEPQPSSRTTSTTSHEEVEPEDKHKLTPKSSIGQLSTHSVQLSEHEVEETRSTPERKTSIGRLSAESSPTVEHKDYRHEQLPSHKDTSAKSDEEIEDEEHELQQSFVSEKSNVGSSHMSEHEDGEHKIISSKTSSIVQTPEQERKFSSGKISTASLPLSEHEAEHQQHHEEHDFQRQPSSSAESITSHEEREPEHVEKLTPQYSEHEDNEAHYSPERKLSTDRVSAKSSPTIEHKDYEHEQLLAHKDSSARSDEEVEEEEHPLQQSFVSEKSNVESTHMSEHEDEVHHIISSKPPSVVQTPEQERRLSSSQRSIASLPISEHEDHDVDHQQHHHADQFQRQPSSSAISVTSNEEIEPEHVEKLTPKSSVEKLNTGSPQYSEHEDEEHHIISSKPASVVQTPEQERRLSSSQRSIASLPISEREDHEDEHQQHHDADEFQRQPSSSAVSMTSHEEIESEHVVKVTPQYSEHEDEAARYSPGRKLSTGRVSVESSPTVEHKDYQHEHLPTHQDTSAKS</sequence>
<feature type="compositionally biased region" description="Polar residues" evidence="1">
    <location>
        <begin position="2375"/>
        <end position="2389"/>
    </location>
</feature>
<feature type="compositionally biased region" description="Polar residues" evidence="1">
    <location>
        <begin position="2712"/>
        <end position="2722"/>
    </location>
</feature>
<protein>
    <submittedName>
        <fullName evidence="2">Uncharacterized protein</fullName>
    </submittedName>
</protein>
<feature type="compositionally biased region" description="Basic and acidic residues" evidence="1">
    <location>
        <begin position="364"/>
        <end position="386"/>
    </location>
</feature>
<feature type="compositionally biased region" description="Basic and acidic residues" evidence="1">
    <location>
        <begin position="802"/>
        <end position="814"/>
    </location>
</feature>
<feature type="compositionally biased region" description="Polar residues" evidence="1">
    <location>
        <begin position="2245"/>
        <end position="2254"/>
    </location>
</feature>
<feature type="compositionally biased region" description="Basic and acidic residues" evidence="1">
    <location>
        <begin position="875"/>
        <end position="896"/>
    </location>
</feature>
<feature type="compositionally biased region" description="Polar residues" evidence="1">
    <location>
        <begin position="1108"/>
        <end position="1122"/>
    </location>
</feature>
<feature type="compositionally biased region" description="Basic and acidic residues" evidence="1">
    <location>
        <begin position="686"/>
        <end position="695"/>
    </location>
</feature>
<feature type="compositionally biased region" description="Basic and acidic residues" evidence="1">
    <location>
        <begin position="2258"/>
        <end position="2270"/>
    </location>
</feature>
<feature type="compositionally biased region" description="Polar residues" evidence="1">
    <location>
        <begin position="932"/>
        <end position="944"/>
    </location>
</feature>
<feature type="compositionally biased region" description="Basic and acidic residues" evidence="1">
    <location>
        <begin position="1152"/>
        <end position="1173"/>
    </location>
</feature>
<feature type="compositionally biased region" description="Basic and acidic residues" evidence="1">
    <location>
        <begin position="1732"/>
        <end position="1761"/>
    </location>
</feature>
<feature type="compositionally biased region" description="Basic and acidic residues" evidence="1">
    <location>
        <begin position="1290"/>
        <end position="1299"/>
    </location>
</feature>
<feature type="region of interest" description="Disordered" evidence="1">
    <location>
        <begin position="488"/>
        <end position="1958"/>
    </location>
</feature>
<feature type="compositionally biased region" description="Basic and acidic residues" evidence="1">
    <location>
        <begin position="2768"/>
        <end position="2788"/>
    </location>
</feature>
<feature type="region of interest" description="Disordered" evidence="1">
    <location>
        <begin position="92"/>
        <end position="426"/>
    </location>
</feature>
<feature type="compositionally biased region" description="Basic and acidic residues" evidence="1">
    <location>
        <begin position="2061"/>
        <end position="2074"/>
    </location>
</feature>
<feature type="compositionally biased region" description="Polar residues" evidence="1">
    <location>
        <begin position="1377"/>
        <end position="1388"/>
    </location>
</feature>
<feature type="compositionally biased region" description="Low complexity" evidence="1">
    <location>
        <begin position="158"/>
        <end position="169"/>
    </location>
</feature>
<feature type="compositionally biased region" description="Basic and acidic residues" evidence="1">
    <location>
        <begin position="1696"/>
        <end position="1706"/>
    </location>
</feature>
<feature type="compositionally biased region" description="Basic and acidic residues" evidence="1">
    <location>
        <begin position="2286"/>
        <end position="2297"/>
    </location>
</feature>
<feature type="compositionally biased region" description="Polar residues" evidence="1">
    <location>
        <begin position="664"/>
        <end position="678"/>
    </location>
</feature>
<feature type="compositionally biased region" description="Polar residues" evidence="1">
    <location>
        <begin position="1890"/>
        <end position="1900"/>
    </location>
</feature>
<feature type="compositionally biased region" description="Basic and acidic residues" evidence="1">
    <location>
        <begin position="1325"/>
        <end position="1339"/>
    </location>
</feature>
<feature type="compositionally biased region" description="Basic and acidic residues" evidence="1">
    <location>
        <begin position="1358"/>
        <end position="1376"/>
    </location>
</feature>
<feature type="compositionally biased region" description="Basic and acidic residues" evidence="1">
    <location>
        <begin position="1308"/>
        <end position="1318"/>
    </location>
</feature>
<feature type="compositionally biased region" description="Basic and acidic residues" evidence="1">
    <location>
        <begin position="2164"/>
        <end position="2175"/>
    </location>
</feature>
<feature type="compositionally biased region" description="Basic and acidic residues" evidence="1">
    <location>
        <begin position="2592"/>
        <end position="2609"/>
    </location>
</feature>
<feature type="compositionally biased region" description="Basic and acidic residues" evidence="1">
    <location>
        <begin position="1130"/>
        <end position="1139"/>
    </location>
</feature>
<feature type="compositionally biased region" description="Basic and acidic residues" evidence="1">
    <location>
        <begin position="994"/>
        <end position="1007"/>
    </location>
</feature>
<feature type="compositionally biased region" description="Basic and acidic residues" evidence="1">
    <location>
        <begin position="488"/>
        <end position="518"/>
    </location>
</feature>
<feature type="compositionally biased region" description="Basic and acidic residues" evidence="1">
    <location>
        <begin position="2343"/>
        <end position="2364"/>
    </location>
</feature>
<feature type="compositionally biased region" description="Basic and acidic residues" evidence="1">
    <location>
        <begin position="964"/>
        <end position="982"/>
    </location>
</feature>
<feature type="compositionally biased region" description="Basic and acidic residues" evidence="1">
    <location>
        <begin position="16"/>
        <end position="43"/>
    </location>
</feature>
<feature type="compositionally biased region" description="Basic and acidic residues" evidence="1">
    <location>
        <begin position="1260"/>
        <end position="1276"/>
    </location>
</feature>
<feature type="compositionally biased region" description="Basic and acidic residues" evidence="1">
    <location>
        <begin position="1389"/>
        <end position="1400"/>
    </location>
</feature>
<proteinExistence type="predicted"/>
<feature type="non-terminal residue" evidence="2">
    <location>
        <position position="1"/>
    </location>
</feature>
<feature type="compositionally biased region" description="Polar residues" evidence="1">
    <location>
        <begin position="2758"/>
        <end position="2767"/>
    </location>
</feature>
<feature type="compositionally biased region" description="Basic and acidic residues" evidence="1">
    <location>
        <begin position="2033"/>
        <end position="2049"/>
    </location>
</feature>
<feature type="compositionally biased region" description="Basic and acidic residues" evidence="1">
    <location>
        <begin position="1435"/>
        <end position="1446"/>
    </location>
</feature>
<feature type="compositionally biased region" description="Basic and acidic residues" evidence="1">
    <location>
        <begin position="2206"/>
        <end position="2215"/>
    </location>
</feature>
<feature type="compositionally biased region" description="Polar residues" evidence="1">
    <location>
        <begin position="748"/>
        <end position="759"/>
    </location>
</feature>
<feature type="compositionally biased region" description="Polar residues" evidence="1">
    <location>
        <begin position="1494"/>
        <end position="1505"/>
    </location>
</feature>
<feature type="compositionally biased region" description="Polar residues" evidence="1">
    <location>
        <begin position="1082"/>
        <end position="1091"/>
    </location>
</feature>
<dbReference type="Proteomes" id="UP000663844">
    <property type="component" value="Unassembled WGS sequence"/>
</dbReference>
<feature type="compositionally biased region" description="Basic and acidic residues" evidence="1">
    <location>
        <begin position="1477"/>
        <end position="1493"/>
    </location>
</feature>
<feature type="compositionally biased region" description="Basic and acidic residues" evidence="1">
    <location>
        <begin position="2222"/>
        <end position="2242"/>
    </location>
</feature>
<evidence type="ECO:0000256" key="1">
    <source>
        <dbReference type="SAM" id="MobiDB-lite"/>
    </source>
</evidence>
<feature type="compositionally biased region" description="Basic and acidic residues" evidence="1">
    <location>
        <begin position="2458"/>
        <end position="2497"/>
    </location>
</feature>
<feature type="compositionally biased region" description="Polar residues" evidence="1">
    <location>
        <begin position="2300"/>
        <end position="2314"/>
    </location>
</feature>
<feature type="compositionally biased region" description="Basic and acidic residues" evidence="1">
    <location>
        <begin position="1240"/>
        <end position="1249"/>
    </location>
</feature>
<feature type="compositionally biased region" description="Basic and acidic residues" evidence="1">
    <location>
        <begin position="318"/>
        <end position="353"/>
    </location>
</feature>
<feature type="compositionally biased region" description="Basic and acidic residues" evidence="1">
    <location>
        <begin position="2431"/>
        <end position="2447"/>
    </location>
</feature>
<feature type="compositionally biased region" description="Basic and acidic residues" evidence="1">
    <location>
        <begin position="1198"/>
        <end position="1209"/>
    </location>
</feature>
<feature type="compositionally biased region" description="Basic and acidic residues" evidence="1">
    <location>
        <begin position="1945"/>
        <end position="1958"/>
    </location>
</feature>
<feature type="compositionally biased region" description="Basic and acidic residues" evidence="1">
    <location>
        <begin position="650"/>
        <end position="661"/>
    </location>
</feature>
<feature type="compositionally biased region" description="Basic and acidic residues" evidence="1">
    <location>
        <begin position="830"/>
        <end position="841"/>
    </location>
</feature>
<feature type="region of interest" description="Disordered" evidence="1">
    <location>
        <begin position="1"/>
        <end position="49"/>
    </location>
</feature>
<feature type="non-terminal residue" evidence="2">
    <location>
        <position position="2788"/>
    </location>
</feature>
<feature type="compositionally biased region" description="Polar residues" evidence="1">
    <location>
        <begin position="1838"/>
        <end position="1850"/>
    </location>
</feature>
<feature type="compositionally biased region" description="Basic and acidic residues" evidence="1">
    <location>
        <begin position="127"/>
        <end position="141"/>
    </location>
</feature>
<feature type="compositionally biased region" description="Basic and acidic residues" evidence="1">
    <location>
        <begin position="708"/>
        <end position="745"/>
    </location>
</feature>
<feature type="compositionally biased region" description="Basic and acidic residues" evidence="1">
    <location>
        <begin position="93"/>
        <end position="116"/>
    </location>
</feature>
<feature type="compositionally biased region" description="Polar residues" evidence="1">
    <location>
        <begin position="1713"/>
        <end position="1722"/>
    </location>
</feature>
<feature type="compositionally biased region" description="Basic and acidic residues" evidence="1">
    <location>
        <begin position="760"/>
        <end position="770"/>
    </location>
</feature>
<feature type="compositionally biased region" description="Basic and acidic residues" evidence="1">
    <location>
        <begin position="529"/>
        <end position="539"/>
    </location>
</feature>
<feature type="compositionally biased region" description="Polar residues" evidence="1">
    <location>
        <begin position="698"/>
        <end position="707"/>
    </location>
</feature>
<feature type="compositionally biased region" description="Basic and acidic residues" evidence="1">
    <location>
        <begin position="552"/>
        <end position="586"/>
    </location>
</feature>
<feature type="compositionally biased region" description="Basic and acidic residues" evidence="1">
    <location>
        <begin position="2118"/>
        <end position="2139"/>
    </location>
</feature>
<feature type="compositionally biased region" description="Basic and acidic residues" evidence="1">
    <location>
        <begin position="852"/>
        <end position="868"/>
    </location>
</feature>
<feature type="compositionally biased region" description="Basic and acidic residues" evidence="1">
    <location>
        <begin position="2390"/>
        <end position="2400"/>
    </location>
</feature>
<evidence type="ECO:0000313" key="2">
    <source>
        <dbReference type="EMBL" id="CAF4079193.1"/>
    </source>
</evidence>